<gene>
    <name evidence="6" type="ORF">VHEMI09665</name>
</gene>
<dbReference type="PROSITE" id="PS50975">
    <property type="entry name" value="ATP_GRASP"/>
    <property type="match status" value="1"/>
</dbReference>
<evidence type="ECO:0000256" key="1">
    <source>
        <dbReference type="ARBA" id="ARBA00022598"/>
    </source>
</evidence>
<dbReference type="EMBL" id="CDHN01000006">
    <property type="protein sequence ID" value="CEJ94114.1"/>
    <property type="molecule type" value="Genomic_DNA"/>
</dbReference>
<dbReference type="InterPro" id="IPR011761">
    <property type="entry name" value="ATP-grasp"/>
</dbReference>
<dbReference type="PANTHER" id="PTHR43585">
    <property type="entry name" value="FUMIPYRROLE BIOSYNTHESIS PROTEIN C"/>
    <property type="match status" value="1"/>
</dbReference>
<keyword evidence="1" id="KW-0436">Ligase</keyword>
<reference evidence="6 7" key="1">
    <citation type="journal article" date="2015" name="Genome Announc.">
        <title>Draft Genome Sequence and Gene Annotation of the Entomopathogenic Fungus Verticillium hemipterigenum.</title>
        <authorList>
            <person name="Horn F."/>
            <person name="Habel A."/>
            <person name="Scharf D.H."/>
            <person name="Dworschak J."/>
            <person name="Brakhage A.A."/>
            <person name="Guthke R."/>
            <person name="Hertweck C."/>
            <person name="Linde J."/>
        </authorList>
    </citation>
    <scope>NUCLEOTIDE SEQUENCE [LARGE SCALE GENOMIC DNA]</scope>
</reference>
<evidence type="ECO:0000256" key="2">
    <source>
        <dbReference type="ARBA" id="ARBA00022741"/>
    </source>
</evidence>
<organism evidence="6 7">
    <name type="scientific">[Torrubiella] hemipterigena</name>
    <dbReference type="NCBI Taxonomy" id="1531966"/>
    <lineage>
        <taxon>Eukaryota</taxon>
        <taxon>Fungi</taxon>
        <taxon>Dikarya</taxon>
        <taxon>Ascomycota</taxon>
        <taxon>Pezizomycotina</taxon>
        <taxon>Sordariomycetes</taxon>
        <taxon>Hypocreomycetidae</taxon>
        <taxon>Hypocreales</taxon>
        <taxon>Clavicipitaceae</taxon>
        <taxon>Clavicipitaceae incertae sedis</taxon>
        <taxon>'Torrubiella' clade</taxon>
    </lineage>
</organism>
<keyword evidence="3 4" id="KW-0067">ATP-binding</keyword>
<evidence type="ECO:0000256" key="3">
    <source>
        <dbReference type="ARBA" id="ARBA00022840"/>
    </source>
</evidence>
<dbReference type="InterPro" id="IPR052032">
    <property type="entry name" value="ATP-dep_AA_Ligase"/>
</dbReference>
<evidence type="ECO:0000256" key="4">
    <source>
        <dbReference type="PROSITE-ProRule" id="PRU00409"/>
    </source>
</evidence>
<evidence type="ECO:0000313" key="6">
    <source>
        <dbReference type="EMBL" id="CEJ94114.1"/>
    </source>
</evidence>
<dbReference type="Pfam" id="PF18130">
    <property type="entry name" value="ATPgrasp_N"/>
    <property type="match status" value="1"/>
</dbReference>
<keyword evidence="2 4" id="KW-0547">Nucleotide-binding</keyword>
<name>A0A0A1TGW5_9HYPO</name>
<dbReference type="InterPro" id="IPR041472">
    <property type="entry name" value="BL00235/CARNS1_N"/>
</dbReference>
<dbReference type="GO" id="GO:0046872">
    <property type="term" value="F:metal ion binding"/>
    <property type="evidence" value="ECO:0007669"/>
    <property type="project" value="InterPro"/>
</dbReference>
<accession>A0A0A1TGW5</accession>
<dbReference type="Gene3D" id="3.30.470.20">
    <property type="entry name" value="ATP-grasp fold, B domain"/>
    <property type="match status" value="1"/>
</dbReference>
<dbReference type="Gene3D" id="3.40.50.20">
    <property type="match status" value="1"/>
</dbReference>
<dbReference type="HOGENOM" id="CLU_017280_0_0_1"/>
<dbReference type="SUPFAM" id="SSF56059">
    <property type="entry name" value="Glutathione synthetase ATP-binding domain-like"/>
    <property type="match status" value="1"/>
</dbReference>
<dbReference type="GO" id="GO:0005524">
    <property type="term" value="F:ATP binding"/>
    <property type="evidence" value="ECO:0007669"/>
    <property type="project" value="UniProtKB-UniRule"/>
</dbReference>
<evidence type="ECO:0000313" key="7">
    <source>
        <dbReference type="Proteomes" id="UP000039046"/>
    </source>
</evidence>
<proteinExistence type="predicted"/>
<dbReference type="Proteomes" id="UP000039046">
    <property type="component" value="Unassembled WGS sequence"/>
</dbReference>
<dbReference type="STRING" id="1531966.A0A0A1TGW5"/>
<dbReference type="Pfam" id="PF13535">
    <property type="entry name" value="ATP-grasp_4"/>
    <property type="match status" value="1"/>
</dbReference>
<dbReference type="GO" id="GO:0016874">
    <property type="term" value="F:ligase activity"/>
    <property type="evidence" value="ECO:0007669"/>
    <property type="project" value="UniProtKB-KW"/>
</dbReference>
<feature type="domain" description="ATP-grasp" evidence="5">
    <location>
        <begin position="318"/>
        <end position="557"/>
    </location>
</feature>
<keyword evidence="7" id="KW-1185">Reference proteome</keyword>
<dbReference type="AlphaFoldDB" id="A0A0A1TGW5"/>
<evidence type="ECO:0000259" key="5">
    <source>
        <dbReference type="PROSITE" id="PS50975"/>
    </source>
</evidence>
<dbReference type="PANTHER" id="PTHR43585:SF2">
    <property type="entry name" value="ATP-GRASP ENZYME FSQD"/>
    <property type="match status" value="1"/>
</dbReference>
<protein>
    <recommendedName>
        <fullName evidence="5">ATP-grasp domain-containing protein</fullName>
    </recommendedName>
</protein>
<sequence>MGSTTDMNELVALYALPNDNNVHTYSFSWRENLFPKSFVIQTVDLVITKLDSNNNNQASKFEWPESIRSGLPVGYDVFDIRTFLENALATANSNTAPAAEVAIKLILPATAGYVAQSNIIQTRLHACPGVISVAGFLQPGEYIEPQTPSVSRVTQLNDLLSAAIGAAHCIINDSESSQTGLDNLDTELRNRLDIRFLQAEPVPRTRLGIVQCLNYQMSLELLQHLNIHLVVFDEPGTLFEDPNGPLAYLRDSFHLIDLNPDETFTERLYAAAHDLRLDGLTTRFDAILDKVAHVAQLLKLPTSPPSALKIATDKYLTRITQPDYDKAQSPAIQVRNRTELEERLRDPVNPLNIPYPVVVKPTNGWGSYGVAKAINKEELLAAVEWAAGYIIGFVNSRVMIEPYCDGPEVDINLALWDGEVTFFEVCDNAPTPGDLNQVSSTGRKDFQETMFMYPSQLPQSEQIMVRDYIHQCILGMGFTYGVFHCEARIWNSAMHYTTDPNTGIVDLETNSKADTIGGKPSVFLLEINARAPGYVGLYASSWNYGVDMWALHSLSCIGDEARFRLLSKTYTNGPQHDSALLLIMPDKRGILKSGDPMPRLKQENPELAVCVPLCLNYFKVGQEVVPPDDTENCFTSVLLVESKHGRRGLMTTVEEVRKEWTPIIE</sequence>
<dbReference type="OrthoDB" id="434648at2759"/>